<dbReference type="EMBL" id="QFNN01000034">
    <property type="protein sequence ID" value="PZO90213.1"/>
    <property type="molecule type" value="Genomic_DNA"/>
</dbReference>
<feature type="domain" description="YCII-related" evidence="2">
    <location>
        <begin position="10"/>
        <end position="77"/>
    </location>
</feature>
<proteinExistence type="inferred from homology"/>
<dbReference type="PANTHER" id="PTHR37828">
    <property type="entry name" value="GSR2449 PROTEIN"/>
    <property type="match status" value="1"/>
</dbReference>
<dbReference type="InterPro" id="IPR011008">
    <property type="entry name" value="Dimeric_a/b-barrel"/>
</dbReference>
<dbReference type="GO" id="GO:0016787">
    <property type="term" value="F:hydrolase activity"/>
    <property type="evidence" value="ECO:0007669"/>
    <property type="project" value="UniProtKB-KW"/>
</dbReference>
<dbReference type="Pfam" id="PF03795">
    <property type="entry name" value="YCII"/>
    <property type="match status" value="1"/>
</dbReference>
<dbReference type="SUPFAM" id="SSF54909">
    <property type="entry name" value="Dimeric alpha+beta barrel"/>
    <property type="match status" value="1"/>
</dbReference>
<evidence type="ECO:0000313" key="4">
    <source>
        <dbReference type="Proteomes" id="UP000249066"/>
    </source>
</evidence>
<keyword evidence="3" id="KW-0378">Hydrolase</keyword>
<sequence length="97" mass="10485">MPTFLVTLSYKADLARMDELLGAHRAWLEEAIASGRLLVAGRKVPRTGGFLIARGERAEVEAWAATDPFAIGEAADYDFLEIAPTMVAPGLEALTRP</sequence>
<comment type="caution">
    <text evidence="3">The sequence shown here is derived from an EMBL/GenBank/DDBJ whole genome shotgun (WGS) entry which is preliminary data.</text>
</comment>
<evidence type="ECO:0000313" key="3">
    <source>
        <dbReference type="EMBL" id="PZO90213.1"/>
    </source>
</evidence>
<protein>
    <submittedName>
        <fullName evidence="3">GTP cyclohydrolase</fullName>
    </submittedName>
</protein>
<evidence type="ECO:0000256" key="1">
    <source>
        <dbReference type="ARBA" id="ARBA00007689"/>
    </source>
</evidence>
<dbReference type="Proteomes" id="UP000249066">
    <property type="component" value="Unassembled WGS sequence"/>
</dbReference>
<dbReference type="Gene3D" id="3.30.70.1060">
    <property type="entry name" value="Dimeric alpha+beta barrel"/>
    <property type="match status" value="1"/>
</dbReference>
<evidence type="ECO:0000259" key="2">
    <source>
        <dbReference type="Pfam" id="PF03795"/>
    </source>
</evidence>
<comment type="similarity">
    <text evidence="1">Belongs to the YciI family.</text>
</comment>
<name>A0A2W5A736_9SPHN</name>
<reference evidence="3 4" key="1">
    <citation type="submission" date="2017-08" db="EMBL/GenBank/DDBJ databases">
        <title>Infants hospitalized years apart are colonized by the same room-sourced microbial strains.</title>
        <authorList>
            <person name="Brooks B."/>
            <person name="Olm M.R."/>
            <person name="Firek B.A."/>
            <person name="Baker R."/>
            <person name="Thomas B.C."/>
            <person name="Morowitz M.J."/>
            <person name="Banfield J.F."/>
        </authorList>
    </citation>
    <scope>NUCLEOTIDE SEQUENCE [LARGE SCALE GENOMIC DNA]</scope>
    <source>
        <strain evidence="3">S2_018_000_R2_101</strain>
    </source>
</reference>
<dbReference type="AlphaFoldDB" id="A0A2W5A736"/>
<dbReference type="InterPro" id="IPR005545">
    <property type="entry name" value="YCII"/>
</dbReference>
<gene>
    <name evidence="3" type="ORF">DI623_07645</name>
</gene>
<accession>A0A2W5A736</accession>
<dbReference type="PANTHER" id="PTHR37828:SF1">
    <property type="entry name" value="YCII-RELATED DOMAIN-CONTAINING PROTEIN"/>
    <property type="match status" value="1"/>
</dbReference>
<organism evidence="3 4">
    <name type="scientific">Sphingomonas sanxanigenens</name>
    <dbReference type="NCBI Taxonomy" id="397260"/>
    <lineage>
        <taxon>Bacteria</taxon>
        <taxon>Pseudomonadati</taxon>
        <taxon>Pseudomonadota</taxon>
        <taxon>Alphaproteobacteria</taxon>
        <taxon>Sphingomonadales</taxon>
        <taxon>Sphingomonadaceae</taxon>
        <taxon>Sphingomonas</taxon>
    </lineage>
</organism>